<accession>A0A4C1U9A7</accession>
<name>A0A4C1U9A7_EUMVA</name>
<proteinExistence type="predicted"/>
<gene>
    <name evidence="1" type="ORF">EVAR_78653_1</name>
</gene>
<dbReference type="EMBL" id="BGZK01000140">
    <property type="protein sequence ID" value="GBP22476.1"/>
    <property type="molecule type" value="Genomic_DNA"/>
</dbReference>
<comment type="caution">
    <text evidence="1">The sequence shown here is derived from an EMBL/GenBank/DDBJ whole genome shotgun (WGS) entry which is preliminary data.</text>
</comment>
<evidence type="ECO:0000313" key="1">
    <source>
        <dbReference type="EMBL" id="GBP22476.1"/>
    </source>
</evidence>
<evidence type="ECO:0000313" key="2">
    <source>
        <dbReference type="Proteomes" id="UP000299102"/>
    </source>
</evidence>
<reference evidence="1 2" key="1">
    <citation type="journal article" date="2019" name="Commun. Biol.">
        <title>The bagworm genome reveals a unique fibroin gene that provides high tensile strength.</title>
        <authorList>
            <person name="Kono N."/>
            <person name="Nakamura H."/>
            <person name="Ohtoshi R."/>
            <person name="Tomita M."/>
            <person name="Numata K."/>
            <person name="Arakawa K."/>
        </authorList>
    </citation>
    <scope>NUCLEOTIDE SEQUENCE [LARGE SCALE GENOMIC DNA]</scope>
</reference>
<organism evidence="1 2">
    <name type="scientific">Eumeta variegata</name>
    <name type="common">Bagworm moth</name>
    <name type="synonym">Eumeta japonica</name>
    <dbReference type="NCBI Taxonomy" id="151549"/>
    <lineage>
        <taxon>Eukaryota</taxon>
        <taxon>Metazoa</taxon>
        <taxon>Ecdysozoa</taxon>
        <taxon>Arthropoda</taxon>
        <taxon>Hexapoda</taxon>
        <taxon>Insecta</taxon>
        <taxon>Pterygota</taxon>
        <taxon>Neoptera</taxon>
        <taxon>Endopterygota</taxon>
        <taxon>Lepidoptera</taxon>
        <taxon>Glossata</taxon>
        <taxon>Ditrysia</taxon>
        <taxon>Tineoidea</taxon>
        <taxon>Psychidae</taxon>
        <taxon>Oiketicinae</taxon>
        <taxon>Eumeta</taxon>
    </lineage>
</organism>
<dbReference type="Proteomes" id="UP000299102">
    <property type="component" value="Unassembled WGS sequence"/>
</dbReference>
<dbReference type="AlphaFoldDB" id="A0A4C1U9A7"/>
<protein>
    <submittedName>
        <fullName evidence="1">Uncharacterized protein</fullName>
    </submittedName>
</protein>
<keyword evidence="2" id="KW-1185">Reference proteome</keyword>
<sequence>MSVRMSQAFKNFKTYIDEIYSVGVMTSRTGVDGCRAENEGFDQVRVASITSLDLPVAAADASHLARRWAERLADTVPSLDSAFDNGCNAMCGGFVFFSIGACVMWFVKKATSAHLAGGHLARARLFARTILT</sequence>